<dbReference type="KEGG" id="aja:AJAP_15825"/>
<dbReference type="HOGENOM" id="CLU_2535212_0_0_11"/>
<reference evidence="2 3" key="1">
    <citation type="journal article" date="2014" name="J. Biotechnol.">
        <title>Complete genome sequence of the actinobacterium Amycolatopsis japonica MG417-CF17(T) (=DSM 44213T) producing (S,S)-N,N'-ethylenediaminedisuccinic acid.</title>
        <authorList>
            <person name="Stegmann E."/>
            <person name="Albersmeier A."/>
            <person name="Spohn M."/>
            <person name="Gert H."/>
            <person name="Weber T."/>
            <person name="Wohlleben W."/>
            <person name="Kalinowski J."/>
            <person name="Ruckert C."/>
        </authorList>
    </citation>
    <scope>NUCLEOTIDE SEQUENCE [LARGE SCALE GENOMIC DNA]</scope>
    <source>
        <strain evidence="3">MG417-CF17 (DSM 44213)</strain>
    </source>
</reference>
<keyword evidence="3" id="KW-1185">Reference proteome</keyword>
<gene>
    <name evidence="2" type="ORF">AJAP_15825</name>
</gene>
<dbReference type="AlphaFoldDB" id="A0A075UST3"/>
<dbReference type="Proteomes" id="UP000028492">
    <property type="component" value="Chromosome"/>
</dbReference>
<feature type="signal peptide" evidence="1">
    <location>
        <begin position="1"/>
        <end position="24"/>
    </location>
</feature>
<feature type="chain" id="PRO_5001710511" evidence="1">
    <location>
        <begin position="25"/>
        <end position="83"/>
    </location>
</feature>
<accession>A0A075UST3</accession>
<organism evidence="2 3">
    <name type="scientific">Amycolatopsis japonica</name>
    <dbReference type="NCBI Taxonomy" id="208439"/>
    <lineage>
        <taxon>Bacteria</taxon>
        <taxon>Bacillati</taxon>
        <taxon>Actinomycetota</taxon>
        <taxon>Actinomycetes</taxon>
        <taxon>Pseudonocardiales</taxon>
        <taxon>Pseudonocardiaceae</taxon>
        <taxon>Amycolatopsis</taxon>
        <taxon>Amycolatopsis japonica group</taxon>
    </lineage>
</organism>
<proteinExistence type="predicted"/>
<protein>
    <submittedName>
        <fullName evidence="2">Putative secreted protein</fullName>
    </submittedName>
</protein>
<name>A0A075UST3_9PSEU</name>
<evidence type="ECO:0000313" key="2">
    <source>
        <dbReference type="EMBL" id="AIG76038.1"/>
    </source>
</evidence>
<dbReference type="EMBL" id="CP008953">
    <property type="protein sequence ID" value="AIG76038.1"/>
    <property type="molecule type" value="Genomic_DNA"/>
</dbReference>
<keyword evidence="1" id="KW-0732">Signal</keyword>
<evidence type="ECO:0000256" key="1">
    <source>
        <dbReference type="SAM" id="SignalP"/>
    </source>
</evidence>
<sequence length="83" mass="8708">MRRFGLLIAAGAAALVIAPGASTAEGLIGGWHGPYPNIGECGYWTNEEVKLGHPPMVPCGYYASDPGTGKDAGSGFYYRSSHY</sequence>
<evidence type="ECO:0000313" key="3">
    <source>
        <dbReference type="Proteomes" id="UP000028492"/>
    </source>
</evidence>